<evidence type="ECO:0000313" key="2">
    <source>
        <dbReference type="EMBL" id="KZN94391.1"/>
    </source>
</evidence>
<gene>
    <name evidence="2" type="ORF">EN45_045880</name>
</gene>
<name>A0A167YQ56_PENCH</name>
<reference evidence="2" key="1">
    <citation type="journal article" date="2014" name="Genome Announc.">
        <title>Complete sequencing and chromosome-scale genome assembly of the industrial progenitor strain P2niaD18 from the penicillin producer Penicillium chrysogenum.</title>
        <authorList>
            <person name="Specht T."/>
            <person name="Dahlmann T.A."/>
            <person name="Zadra I."/>
            <person name="Kurnsteiner H."/>
            <person name="Kuck U."/>
        </authorList>
    </citation>
    <scope>NUCLEOTIDE SEQUENCE [LARGE SCALE GENOMIC DNA]</scope>
    <source>
        <strain evidence="2">P2niaD18</strain>
    </source>
</reference>
<accession>A0A167YQ56</accession>
<feature type="domain" description="DUF7770" evidence="1">
    <location>
        <begin position="33"/>
        <end position="174"/>
    </location>
</feature>
<evidence type="ECO:0000259" key="1">
    <source>
        <dbReference type="Pfam" id="PF24968"/>
    </source>
</evidence>
<dbReference type="PhylomeDB" id="A0A167YQ56"/>
<dbReference type="EMBL" id="CM002798">
    <property type="protein sequence ID" value="KZN94391.1"/>
    <property type="molecule type" value="Genomic_DNA"/>
</dbReference>
<organism evidence="2">
    <name type="scientific">Penicillium chrysogenum</name>
    <name type="common">Penicillium notatum</name>
    <dbReference type="NCBI Taxonomy" id="5076"/>
    <lineage>
        <taxon>Eukaryota</taxon>
        <taxon>Fungi</taxon>
        <taxon>Dikarya</taxon>
        <taxon>Ascomycota</taxon>
        <taxon>Pezizomycotina</taxon>
        <taxon>Eurotiomycetes</taxon>
        <taxon>Eurotiomycetidae</taxon>
        <taxon>Eurotiales</taxon>
        <taxon>Aspergillaceae</taxon>
        <taxon>Penicillium</taxon>
        <taxon>Penicillium chrysogenum species complex</taxon>
    </lineage>
</organism>
<proteinExistence type="predicted"/>
<sequence>MATFQPVHFVPKNRQEEILALPVTQILAVPHSQNSGTNHWCLYLSVSPKTSVQFDCQPSYNAPSSILQGGSKAHLIVSELTCKLPDDAQAEFIIDVIPGLSVSRIYNLLIGNGRHKYEFDANGVGCRFWTLGQIDLLHQVQFATNMDQITAARSAIRKLWPEQTPLALDQGAYYT</sequence>
<protein>
    <recommendedName>
        <fullName evidence="1">DUF7770 domain-containing protein</fullName>
    </recommendedName>
</protein>
<dbReference type="Pfam" id="PF24968">
    <property type="entry name" value="DUF7770"/>
    <property type="match status" value="1"/>
</dbReference>
<dbReference type="InterPro" id="IPR056672">
    <property type="entry name" value="DUF7770"/>
</dbReference>
<dbReference type="Proteomes" id="UP000076449">
    <property type="component" value="Chromosome I"/>
</dbReference>
<dbReference type="AlphaFoldDB" id="A0A167YQ56"/>